<organism evidence="4 5">
    <name type="scientific">Oopsacas minuta</name>
    <dbReference type="NCBI Taxonomy" id="111878"/>
    <lineage>
        <taxon>Eukaryota</taxon>
        <taxon>Metazoa</taxon>
        <taxon>Porifera</taxon>
        <taxon>Hexactinellida</taxon>
        <taxon>Hexasterophora</taxon>
        <taxon>Lyssacinosida</taxon>
        <taxon>Leucopsacidae</taxon>
        <taxon>Oopsacas</taxon>
    </lineage>
</organism>
<comment type="caution">
    <text evidence="4">The sequence shown here is derived from an EMBL/GenBank/DDBJ whole genome shotgun (WGS) entry which is preliminary data.</text>
</comment>
<dbReference type="GO" id="GO:0043124">
    <property type="term" value="P:negative regulation of canonical NF-kappaB signal transduction"/>
    <property type="evidence" value="ECO:0007669"/>
    <property type="project" value="InterPro"/>
</dbReference>
<name>A0AAV7JPS5_9METZ</name>
<evidence type="ECO:0000256" key="1">
    <source>
        <dbReference type="ARBA" id="ARBA00008094"/>
    </source>
</evidence>
<dbReference type="InterPro" id="IPR042227">
    <property type="entry name" value="KBRS"/>
</dbReference>
<dbReference type="GO" id="GO:0032484">
    <property type="term" value="P:Ral protein signal transduction"/>
    <property type="evidence" value="ECO:0007669"/>
    <property type="project" value="TreeGrafter"/>
</dbReference>
<dbReference type="AlphaFoldDB" id="A0AAV7JPS5"/>
<dbReference type="InterPro" id="IPR027417">
    <property type="entry name" value="P-loop_NTPase"/>
</dbReference>
<dbReference type="PROSITE" id="PS51419">
    <property type="entry name" value="RAB"/>
    <property type="match status" value="1"/>
</dbReference>
<dbReference type="Proteomes" id="UP001165289">
    <property type="component" value="Unassembled WGS sequence"/>
</dbReference>
<dbReference type="SMART" id="SM00173">
    <property type="entry name" value="RAS"/>
    <property type="match status" value="1"/>
</dbReference>
<keyword evidence="5" id="KW-1185">Reference proteome</keyword>
<evidence type="ECO:0000256" key="2">
    <source>
        <dbReference type="ARBA" id="ARBA00022741"/>
    </source>
</evidence>
<evidence type="ECO:0000313" key="4">
    <source>
        <dbReference type="EMBL" id="KAI6651002.1"/>
    </source>
</evidence>
<dbReference type="EMBL" id="JAKMXF010000308">
    <property type="protein sequence ID" value="KAI6651002.1"/>
    <property type="molecule type" value="Genomic_DNA"/>
</dbReference>
<keyword evidence="2" id="KW-0547">Nucleotide-binding</keyword>
<dbReference type="GO" id="GO:0032794">
    <property type="term" value="F:GTPase activating protein binding"/>
    <property type="evidence" value="ECO:0007669"/>
    <property type="project" value="TreeGrafter"/>
</dbReference>
<dbReference type="PANTHER" id="PTHR46152:SF3">
    <property type="entry name" value="NF-KAPPA-B INHIBITOR-INTERACTING RAS-LIKE PROTEIN"/>
    <property type="match status" value="1"/>
</dbReference>
<dbReference type="Pfam" id="PF00071">
    <property type="entry name" value="Ras"/>
    <property type="match status" value="1"/>
</dbReference>
<dbReference type="SUPFAM" id="SSF52540">
    <property type="entry name" value="P-loop containing nucleoside triphosphate hydrolases"/>
    <property type="match status" value="1"/>
</dbReference>
<evidence type="ECO:0000256" key="3">
    <source>
        <dbReference type="ARBA" id="ARBA00023134"/>
    </source>
</evidence>
<dbReference type="PRINTS" id="PR00449">
    <property type="entry name" value="RASTRNSFRMNG"/>
</dbReference>
<gene>
    <name evidence="4" type="ORF">LOD99_5579</name>
</gene>
<evidence type="ECO:0000313" key="5">
    <source>
        <dbReference type="Proteomes" id="UP001165289"/>
    </source>
</evidence>
<dbReference type="InterPro" id="IPR001806">
    <property type="entry name" value="Small_GTPase"/>
</dbReference>
<sequence length="182" mass="20628">MASIHKPFKIIVLGDLGTGKTGVIQHLIFGNHIIQSKDVPYTIEDIYKADINIGKGVWYRVCLFDTSGKSLYDDQLLEHYISIAEGIVLTYNITEKPTFDTVIQLRKKISERHKDIPIIILGTHSDYEDSRQVDKLSTIHWAEMQKLSAFEVTLTSRETLREPFVSLVTNIAISKGLPVTKK</sequence>
<accession>A0AAV7JPS5</accession>
<reference evidence="4 5" key="1">
    <citation type="journal article" date="2023" name="BMC Biol.">
        <title>The compact genome of the sponge Oopsacas minuta (Hexactinellida) is lacking key metazoan core genes.</title>
        <authorList>
            <person name="Santini S."/>
            <person name="Schenkelaars Q."/>
            <person name="Jourda C."/>
            <person name="Duchesne M."/>
            <person name="Belahbib H."/>
            <person name="Rocher C."/>
            <person name="Selva M."/>
            <person name="Riesgo A."/>
            <person name="Vervoort M."/>
            <person name="Leys S.P."/>
            <person name="Kodjabachian L."/>
            <person name="Le Bivic A."/>
            <person name="Borchiellini C."/>
            <person name="Claverie J.M."/>
            <person name="Renard E."/>
        </authorList>
    </citation>
    <scope>NUCLEOTIDE SEQUENCE [LARGE SCALE GENOMIC DNA]</scope>
    <source>
        <strain evidence="4">SPO-2</strain>
    </source>
</reference>
<dbReference type="Gene3D" id="3.40.50.300">
    <property type="entry name" value="P-loop containing nucleotide triphosphate hydrolases"/>
    <property type="match status" value="1"/>
</dbReference>
<keyword evidence="3" id="KW-0342">GTP-binding</keyword>
<proteinExistence type="inferred from homology"/>
<dbReference type="PROSITE" id="PS51421">
    <property type="entry name" value="RAS"/>
    <property type="match status" value="1"/>
</dbReference>
<dbReference type="GO" id="GO:0005525">
    <property type="term" value="F:GTP binding"/>
    <property type="evidence" value="ECO:0007669"/>
    <property type="project" value="UniProtKB-KW"/>
</dbReference>
<dbReference type="PANTHER" id="PTHR46152">
    <property type="entry name" value="NF-KAPPA-B INHIBITOR-INTERACTING RAS-LIKE PROTEIN"/>
    <property type="match status" value="1"/>
</dbReference>
<comment type="similarity">
    <text evidence="1">Belongs to the small GTPase superfamily. Ras family. KappaB-Ras subfamily.</text>
</comment>
<protein>
    <submittedName>
        <fullName evidence="4">NF-kappa-B inhibitor-interacting Ras-like protein 1 isoform X2</fullName>
    </submittedName>
</protein>
<dbReference type="GO" id="GO:0003924">
    <property type="term" value="F:GTPase activity"/>
    <property type="evidence" value="ECO:0007669"/>
    <property type="project" value="InterPro"/>
</dbReference>
<dbReference type="SMART" id="SM00175">
    <property type="entry name" value="RAB"/>
    <property type="match status" value="1"/>
</dbReference>